<dbReference type="PANTHER" id="PTHR11271">
    <property type="entry name" value="GUANINE DEAMINASE"/>
    <property type="match status" value="1"/>
</dbReference>
<keyword evidence="11" id="KW-1185">Reference proteome</keyword>
<dbReference type="RefSeq" id="WP_290361083.1">
    <property type="nucleotide sequence ID" value="NZ_JAUHHC010000006.1"/>
</dbReference>
<evidence type="ECO:0000256" key="2">
    <source>
        <dbReference type="ARBA" id="ARBA00006745"/>
    </source>
</evidence>
<evidence type="ECO:0000256" key="4">
    <source>
        <dbReference type="ARBA" id="ARBA00022723"/>
    </source>
</evidence>
<comment type="function">
    <text evidence="8">Catalyzes the hydrolytic deamination of guanine, producing xanthine and ammonia.</text>
</comment>
<dbReference type="Gene3D" id="3.20.20.140">
    <property type="entry name" value="Metal-dependent hydrolases"/>
    <property type="match status" value="1"/>
</dbReference>
<comment type="similarity">
    <text evidence="2 8">Belongs to the metallo-dependent hydrolases superfamily. ATZ/TRZ family.</text>
</comment>
<dbReference type="PANTHER" id="PTHR11271:SF6">
    <property type="entry name" value="GUANINE DEAMINASE"/>
    <property type="match status" value="1"/>
</dbReference>
<dbReference type="NCBIfam" id="NF006679">
    <property type="entry name" value="PRK09228.1"/>
    <property type="match status" value="1"/>
</dbReference>
<evidence type="ECO:0000256" key="1">
    <source>
        <dbReference type="ARBA" id="ARBA00004984"/>
    </source>
</evidence>
<name>A0ABT8DYX6_9BURK</name>
<dbReference type="InterPro" id="IPR011059">
    <property type="entry name" value="Metal-dep_hydrolase_composite"/>
</dbReference>
<organism evidence="10 11">
    <name type="scientific">Roseateles violae</name>
    <dbReference type="NCBI Taxonomy" id="3058042"/>
    <lineage>
        <taxon>Bacteria</taxon>
        <taxon>Pseudomonadati</taxon>
        <taxon>Pseudomonadota</taxon>
        <taxon>Betaproteobacteria</taxon>
        <taxon>Burkholderiales</taxon>
        <taxon>Sphaerotilaceae</taxon>
        <taxon>Roseateles</taxon>
    </lineage>
</organism>
<comment type="cofactor">
    <cofactor evidence="8">
        <name>Zn(2+)</name>
        <dbReference type="ChEBI" id="CHEBI:29105"/>
    </cofactor>
    <text evidence="8">Binds 1 zinc ion per subunit.</text>
</comment>
<dbReference type="EMBL" id="JAUHHC010000006">
    <property type="protein sequence ID" value="MDN3922768.1"/>
    <property type="molecule type" value="Genomic_DNA"/>
</dbReference>
<evidence type="ECO:0000256" key="3">
    <source>
        <dbReference type="ARBA" id="ARBA00012781"/>
    </source>
</evidence>
<evidence type="ECO:0000259" key="9">
    <source>
        <dbReference type="Pfam" id="PF01979"/>
    </source>
</evidence>
<proteinExistence type="inferred from homology"/>
<keyword evidence="5 8" id="KW-0378">Hydrolase</keyword>
<gene>
    <name evidence="10" type="primary">guaD</name>
    <name evidence="10" type="ORF">QWJ38_20945</name>
</gene>
<evidence type="ECO:0000313" key="10">
    <source>
        <dbReference type="EMBL" id="MDN3922768.1"/>
    </source>
</evidence>
<evidence type="ECO:0000313" key="11">
    <source>
        <dbReference type="Proteomes" id="UP001228044"/>
    </source>
</evidence>
<evidence type="ECO:0000256" key="6">
    <source>
        <dbReference type="ARBA" id="ARBA00022833"/>
    </source>
</evidence>
<dbReference type="InterPro" id="IPR032466">
    <property type="entry name" value="Metal_Hydrolase"/>
</dbReference>
<keyword evidence="6 8" id="KW-0862">Zinc</keyword>
<feature type="domain" description="Amidohydrolase-related" evidence="9">
    <location>
        <begin position="72"/>
        <end position="423"/>
    </location>
</feature>
<accession>A0ABT8DYX6</accession>
<evidence type="ECO:0000256" key="7">
    <source>
        <dbReference type="NCBIfam" id="TIGR02967"/>
    </source>
</evidence>
<dbReference type="InterPro" id="IPR051607">
    <property type="entry name" value="Metallo-dep_hydrolases"/>
</dbReference>
<dbReference type="Gene3D" id="2.30.40.10">
    <property type="entry name" value="Urease, subunit C, domain 1"/>
    <property type="match status" value="1"/>
</dbReference>
<keyword evidence="4 8" id="KW-0479">Metal-binding</keyword>
<dbReference type="SUPFAM" id="SSF51338">
    <property type="entry name" value="Composite domain of metallo-dependent hydrolases"/>
    <property type="match status" value="1"/>
</dbReference>
<comment type="caution">
    <text evidence="10">The sequence shown here is derived from an EMBL/GenBank/DDBJ whole genome shotgun (WGS) entry which is preliminary data.</text>
</comment>
<comment type="pathway">
    <text evidence="1 8">Purine metabolism; guanine degradation; xanthine from guanine: step 1/1.</text>
</comment>
<dbReference type="Proteomes" id="UP001228044">
    <property type="component" value="Unassembled WGS sequence"/>
</dbReference>
<protein>
    <recommendedName>
        <fullName evidence="3 7">Guanine deaminase</fullName>
        <shortName evidence="8">Guanase</shortName>
        <ecNumber evidence="3 7">3.5.4.3</ecNumber>
    </recommendedName>
    <alternativeName>
        <fullName evidence="8">Guanine aminohydrolase</fullName>
    </alternativeName>
</protein>
<comment type="catalytic activity">
    <reaction evidence="8">
        <text>guanine + H2O + H(+) = xanthine + NH4(+)</text>
        <dbReference type="Rhea" id="RHEA:14665"/>
        <dbReference type="ChEBI" id="CHEBI:15377"/>
        <dbReference type="ChEBI" id="CHEBI:15378"/>
        <dbReference type="ChEBI" id="CHEBI:16235"/>
        <dbReference type="ChEBI" id="CHEBI:17712"/>
        <dbReference type="ChEBI" id="CHEBI:28938"/>
        <dbReference type="EC" id="3.5.4.3"/>
    </reaction>
</comment>
<dbReference type="InterPro" id="IPR006680">
    <property type="entry name" value="Amidohydro-rel"/>
</dbReference>
<sequence>MTTTTTNPKQRLALRGDLLDFTSMPGWAQLDSPAVRFQPDHWLLIEDGRIVGTQAAAPDASWDREDHSGKLILPGFIDTHVHCPQLDVIASYGTELLDWLNTYTFPAECRYADPAVARAGAERFVDALLAHGTTAAVVFPTVHKTSAEALFEAAAARGMRLVTGKVLMDRHAPDGLRDDVAGAERDCIDLIQRFHGRDRLAYAVTVRFAPTSTPEQLAMAGALCRADASLFMQTHVAENRSEVEWVARLFPDARSYLDVYAREGLLHPRAVLAHGIWLDEDDRRQLAASGAQVAFCPSSNLFLGSGLFDWPAARAAGFRVSAASDVGGGTSLSMQRNLLDGYKVQAMAGHRLSAWAALHAATRGAAEALGLGGEIGSFDAGRLADVCVWDWARGPVAEARHAVARELHEKVFAWMILSDERNLLASYVAGKPQFRRRPDR</sequence>
<evidence type="ECO:0000256" key="5">
    <source>
        <dbReference type="ARBA" id="ARBA00022801"/>
    </source>
</evidence>
<dbReference type="GO" id="GO:0008892">
    <property type="term" value="F:guanine deaminase activity"/>
    <property type="evidence" value="ECO:0007669"/>
    <property type="project" value="UniProtKB-EC"/>
</dbReference>
<dbReference type="InterPro" id="IPR014311">
    <property type="entry name" value="Guanine_deaminase"/>
</dbReference>
<evidence type="ECO:0000256" key="8">
    <source>
        <dbReference type="RuleBase" id="RU366009"/>
    </source>
</evidence>
<reference evidence="10 11" key="1">
    <citation type="submission" date="2023-06" db="EMBL/GenBank/DDBJ databases">
        <title>Pelomonas sp. PFR6 16S ribosomal RNA gene Genome sequencing and assembly.</title>
        <authorList>
            <person name="Woo H."/>
        </authorList>
    </citation>
    <scope>NUCLEOTIDE SEQUENCE [LARGE SCALE GENOMIC DNA]</scope>
    <source>
        <strain evidence="10 11">PFR6</strain>
    </source>
</reference>
<dbReference type="EC" id="3.5.4.3" evidence="3 7"/>
<dbReference type="Pfam" id="PF01979">
    <property type="entry name" value="Amidohydro_1"/>
    <property type="match status" value="1"/>
</dbReference>
<dbReference type="NCBIfam" id="TIGR02967">
    <property type="entry name" value="guan_deamin"/>
    <property type="match status" value="1"/>
</dbReference>
<dbReference type="SUPFAM" id="SSF51556">
    <property type="entry name" value="Metallo-dependent hydrolases"/>
    <property type="match status" value="1"/>
</dbReference>